<dbReference type="HOGENOM" id="CLU_2509430_0_0_6"/>
<organism evidence="2 3">
    <name type="scientific">Oleispira antarctica RB-8</name>
    <dbReference type="NCBI Taxonomy" id="698738"/>
    <lineage>
        <taxon>Bacteria</taxon>
        <taxon>Pseudomonadati</taxon>
        <taxon>Pseudomonadota</taxon>
        <taxon>Gammaproteobacteria</taxon>
        <taxon>Oceanospirillales</taxon>
        <taxon>Oceanospirillaceae</taxon>
        <taxon>Oleispira</taxon>
    </lineage>
</organism>
<feature type="transmembrane region" description="Helical" evidence="1">
    <location>
        <begin position="61"/>
        <end position="79"/>
    </location>
</feature>
<protein>
    <submittedName>
        <fullName evidence="2">Uncharacterized protein</fullName>
    </submittedName>
</protein>
<name>R4YPC2_OLEAN</name>
<dbReference type="AlphaFoldDB" id="R4YPC2"/>
<evidence type="ECO:0000313" key="2">
    <source>
        <dbReference type="EMBL" id="CCK75053.1"/>
    </source>
</evidence>
<reference evidence="2 3" key="1">
    <citation type="journal article" date="2013" name="Nat. Commun.">
        <title>Genome sequence and functional genomic analysis of the oil-degrading bacterium Oleispira antarctica.</title>
        <authorList>
            <person name="Kube M."/>
            <person name="Chernikova T.N."/>
            <person name="Al-Ramahi Y."/>
            <person name="Beloqui A."/>
            <person name="Lopez-Cortez N."/>
            <person name="Guazzaroni M.E."/>
            <person name="Heipieper H.J."/>
            <person name="Klages S."/>
            <person name="Kotsyurbenko O.R."/>
            <person name="Langer I."/>
            <person name="Nechitaylo T.Y."/>
            <person name="Lunsdorf H."/>
            <person name="Fernandez M."/>
            <person name="Juarez S."/>
            <person name="Ciordia S."/>
            <person name="Singer A."/>
            <person name="Kagan O."/>
            <person name="Egorova O."/>
            <person name="Petit P.A."/>
            <person name="Stogios P."/>
            <person name="Kim Y."/>
            <person name="Tchigvintsev A."/>
            <person name="Flick R."/>
            <person name="Denaro R."/>
            <person name="Genovese M."/>
            <person name="Albar J.P."/>
            <person name="Reva O.N."/>
            <person name="Martinez-Gomariz M."/>
            <person name="Tran H."/>
            <person name="Ferrer M."/>
            <person name="Savchenko A."/>
            <person name="Yakunin A.F."/>
            <person name="Yakimov M.M."/>
            <person name="Golyshina O.V."/>
            <person name="Reinhardt R."/>
            <person name="Golyshin P.N."/>
        </authorList>
    </citation>
    <scope>NUCLEOTIDE SEQUENCE [LARGE SCALE GENOMIC DNA]</scope>
</reference>
<evidence type="ECO:0000313" key="3">
    <source>
        <dbReference type="Proteomes" id="UP000032749"/>
    </source>
</evidence>
<keyword evidence="1" id="KW-1133">Transmembrane helix</keyword>
<dbReference type="STRING" id="698738.OLEAN_C08770"/>
<sequence>MKDLTIADLKEMIKQAVEEGNKSSLMKVGIDLDDPINVQRDLAFSRKQREISEKITMHGRMVLMGLFLTGLGTVVLIGIKEAINK</sequence>
<keyword evidence="3" id="KW-1185">Reference proteome</keyword>
<keyword evidence="1" id="KW-0472">Membrane</keyword>
<evidence type="ECO:0000256" key="1">
    <source>
        <dbReference type="SAM" id="Phobius"/>
    </source>
</evidence>
<dbReference type="Proteomes" id="UP000032749">
    <property type="component" value="Chromosome"/>
</dbReference>
<accession>R4YPC2</accession>
<gene>
    <name evidence="2" type="ORF">OLEAN_C08770</name>
</gene>
<dbReference type="KEGG" id="oai:OLEAN_C08770"/>
<dbReference type="EMBL" id="FO203512">
    <property type="protein sequence ID" value="CCK75053.1"/>
    <property type="molecule type" value="Genomic_DNA"/>
</dbReference>
<keyword evidence="1" id="KW-0812">Transmembrane</keyword>
<proteinExistence type="predicted"/>